<name>A0AAW6U0T1_9BACT</name>
<evidence type="ECO:0000313" key="2">
    <source>
        <dbReference type="EMBL" id="MDI6451596.1"/>
    </source>
</evidence>
<accession>A0AAW6U0T1</accession>
<organism evidence="2 3">
    <name type="scientific">Anaerobaca lacustris</name>
    <dbReference type="NCBI Taxonomy" id="3044600"/>
    <lineage>
        <taxon>Bacteria</taxon>
        <taxon>Pseudomonadati</taxon>
        <taxon>Planctomycetota</taxon>
        <taxon>Phycisphaerae</taxon>
        <taxon>Sedimentisphaerales</taxon>
        <taxon>Anaerobacaceae</taxon>
        <taxon>Anaerobaca</taxon>
    </lineage>
</organism>
<feature type="region of interest" description="Disordered" evidence="1">
    <location>
        <begin position="69"/>
        <end position="92"/>
    </location>
</feature>
<dbReference type="RefSeq" id="WP_349247006.1">
    <property type="nucleotide sequence ID" value="NZ_JASCXX010000041.1"/>
</dbReference>
<reference evidence="2" key="1">
    <citation type="submission" date="2023-05" db="EMBL/GenBank/DDBJ databases">
        <title>Anaerotaeda fermentans gen. nov., sp. nov., a novel anaerobic planctomycete of the new family within the order Sedimentisphaerales isolated from Taman Peninsula, Russia.</title>
        <authorList>
            <person name="Khomyakova M.A."/>
            <person name="Merkel A.Y."/>
            <person name="Slobodkin A.I."/>
        </authorList>
    </citation>
    <scope>NUCLEOTIDE SEQUENCE</scope>
    <source>
        <strain evidence="2">M17dextr</strain>
    </source>
</reference>
<dbReference type="AlphaFoldDB" id="A0AAW6U0T1"/>
<sequence length="92" mass="10553">MNKYSSKSKGKEILAAQRILDAPHSEPVIAAMLMHEDIAKHAYEIYLEAGRRQGQSEQNWLQAERELKNQQNWRQAGRDATHRDPAGFTGDY</sequence>
<protein>
    <submittedName>
        <fullName evidence="2">DUF2934 domain-containing protein</fullName>
    </submittedName>
</protein>
<gene>
    <name evidence="2" type="ORF">QJ522_21215</name>
</gene>
<proteinExistence type="predicted"/>
<evidence type="ECO:0000313" key="3">
    <source>
        <dbReference type="Proteomes" id="UP001431776"/>
    </source>
</evidence>
<dbReference type="InterPro" id="IPR021327">
    <property type="entry name" value="DUF2934"/>
</dbReference>
<keyword evidence="3" id="KW-1185">Reference proteome</keyword>
<dbReference type="EMBL" id="JASCXX010000041">
    <property type="protein sequence ID" value="MDI6451596.1"/>
    <property type="molecule type" value="Genomic_DNA"/>
</dbReference>
<dbReference type="Proteomes" id="UP001431776">
    <property type="component" value="Unassembled WGS sequence"/>
</dbReference>
<evidence type="ECO:0000256" key="1">
    <source>
        <dbReference type="SAM" id="MobiDB-lite"/>
    </source>
</evidence>
<dbReference type="Pfam" id="PF11154">
    <property type="entry name" value="DUF2934"/>
    <property type="match status" value="1"/>
</dbReference>
<comment type="caution">
    <text evidence="2">The sequence shown here is derived from an EMBL/GenBank/DDBJ whole genome shotgun (WGS) entry which is preliminary data.</text>
</comment>
<feature type="compositionally biased region" description="Basic and acidic residues" evidence="1">
    <location>
        <begin position="76"/>
        <end position="85"/>
    </location>
</feature>